<protein>
    <recommendedName>
        <fullName evidence="10">Lycopene cyclase domain-containing protein</fullName>
    </recommendedName>
</protein>
<dbReference type="Proteomes" id="UP000649739">
    <property type="component" value="Unassembled WGS sequence"/>
</dbReference>
<evidence type="ECO:0000256" key="3">
    <source>
        <dbReference type="ARBA" id="ARBA00022692"/>
    </source>
</evidence>
<keyword evidence="5 9" id="KW-1133">Transmembrane helix</keyword>
<dbReference type="RefSeq" id="WP_189171340.1">
    <property type="nucleotide sequence ID" value="NZ_BMQB01000008.1"/>
</dbReference>
<dbReference type="Pfam" id="PF18916">
    <property type="entry name" value="Lycopene_cyc"/>
    <property type="match status" value="1"/>
</dbReference>
<evidence type="ECO:0000256" key="9">
    <source>
        <dbReference type="SAM" id="Phobius"/>
    </source>
</evidence>
<keyword evidence="4" id="KW-0125">Carotenoid biosynthesis</keyword>
<evidence type="ECO:0000256" key="1">
    <source>
        <dbReference type="ARBA" id="ARBA00004141"/>
    </source>
</evidence>
<dbReference type="GO" id="GO:0016872">
    <property type="term" value="F:intramolecular lyase activity"/>
    <property type="evidence" value="ECO:0007669"/>
    <property type="project" value="InterPro"/>
</dbReference>
<name>A0A8J3BEI2_9ACTN</name>
<evidence type="ECO:0000256" key="7">
    <source>
        <dbReference type="ARBA" id="ARBA00023235"/>
    </source>
</evidence>
<feature type="domain" description="Lycopene cyclase" evidence="10">
    <location>
        <begin position="7"/>
        <end position="95"/>
    </location>
</feature>
<comment type="pathway">
    <text evidence="2">Carotenoid biosynthesis.</text>
</comment>
<keyword evidence="6 9" id="KW-0472">Membrane</keyword>
<reference evidence="11" key="1">
    <citation type="journal article" date="2014" name="Int. J. Syst. Evol. Microbiol.">
        <title>Complete genome sequence of Corynebacterium casei LMG S-19264T (=DSM 44701T), isolated from a smear-ripened cheese.</title>
        <authorList>
            <consortium name="US DOE Joint Genome Institute (JGI-PGF)"/>
            <person name="Walter F."/>
            <person name="Albersmeier A."/>
            <person name="Kalinowski J."/>
            <person name="Ruckert C."/>
        </authorList>
    </citation>
    <scope>NUCLEOTIDE SEQUENCE</scope>
    <source>
        <strain evidence="11">JCM 3090</strain>
    </source>
</reference>
<reference evidence="11" key="2">
    <citation type="submission" date="2020-09" db="EMBL/GenBank/DDBJ databases">
        <authorList>
            <person name="Sun Q."/>
            <person name="Ohkuma M."/>
        </authorList>
    </citation>
    <scope>NUCLEOTIDE SEQUENCE</scope>
    <source>
        <strain evidence="11">JCM 3090</strain>
    </source>
</reference>
<keyword evidence="12" id="KW-1185">Reference proteome</keyword>
<organism evidence="11 12">
    <name type="scientific">Pilimelia anulata</name>
    <dbReference type="NCBI Taxonomy" id="53371"/>
    <lineage>
        <taxon>Bacteria</taxon>
        <taxon>Bacillati</taxon>
        <taxon>Actinomycetota</taxon>
        <taxon>Actinomycetes</taxon>
        <taxon>Micromonosporales</taxon>
        <taxon>Micromonosporaceae</taxon>
        <taxon>Pilimelia</taxon>
    </lineage>
</organism>
<evidence type="ECO:0000313" key="12">
    <source>
        <dbReference type="Proteomes" id="UP000649739"/>
    </source>
</evidence>
<feature type="compositionally biased region" description="Low complexity" evidence="8">
    <location>
        <begin position="109"/>
        <end position="158"/>
    </location>
</feature>
<keyword evidence="7" id="KW-0413">Isomerase</keyword>
<dbReference type="GO" id="GO:0045436">
    <property type="term" value="F:lycopene beta cyclase activity"/>
    <property type="evidence" value="ECO:0007669"/>
    <property type="project" value="UniProtKB-ARBA"/>
</dbReference>
<accession>A0A8J3BEI2</accession>
<feature type="transmembrane region" description="Helical" evidence="9">
    <location>
        <begin position="81"/>
        <end position="99"/>
    </location>
</feature>
<feature type="region of interest" description="Disordered" evidence="8">
    <location>
        <begin position="109"/>
        <end position="166"/>
    </location>
</feature>
<dbReference type="NCBIfam" id="TIGR03462">
    <property type="entry name" value="CarR_dom_SF"/>
    <property type="match status" value="1"/>
</dbReference>
<evidence type="ECO:0000256" key="2">
    <source>
        <dbReference type="ARBA" id="ARBA00004829"/>
    </source>
</evidence>
<dbReference type="InterPro" id="IPR017825">
    <property type="entry name" value="Lycopene_cyclase_dom"/>
</dbReference>
<keyword evidence="3 9" id="KW-0812">Transmembrane</keyword>
<evidence type="ECO:0000256" key="5">
    <source>
        <dbReference type="ARBA" id="ARBA00022989"/>
    </source>
</evidence>
<dbReference type="GO" id="GO:0016117">
    <property type="term" value="P:carotenoid biosynthetic process"/>
    <property type="evidence" value="ECO:0007669"/>
    <property type="project" value="UniProtKB-KW"/>
</dbReference>
<evidence type="ECO:0000256" key="4">
    <source>
        <dbReference type="ARBA" id="ARBA00022746"/>
    </source>
</evidence>
<evidence type="ECO:0000259" key="10">
    <source>
        <dbReference type="Pfam" id="PF18916"/>
    </source>
</evidence>
<evidence type="ECO:0000256" key="6">
    <source>
        <dbReference type="ARBA" id="ARBA00023136"/>
    </source>
</evidence>
<evidence type="ECO:0000256" key="8">
    <source>
        <dbReference type="SAM" id="MobiDB-lite"/>
    </source>
</evidence>
<comment type="caution">
    <text evidence="11">The sequence shown here is derived from an EMBL/GenBank/DDBJ whole genome shotgun (WGS) entry which is preliminary data.</text>
</comment>
<dbReference type="GO" id="GO:0016020">
    <property type="term" value="C:membrane"/>
    <property type="evidence" value="ECO:0007669"/>
    <property type="project" value="UniProtKB-SubCell"/>
</dbReference>
<proteinExistence type="predicted"/>
<dbReference type="AlphaFoldDB" id="A0A8J3BEI2"/>
<sequence>MIGEYTVAAVAAPLLVVAVELTLLRTGLLREGRYWVTVAIALGFQVPVDGWLTRADAPVVLYSDAATSGIRWPWHIPIEDFGFGYALVTAALLAWRWLADRPRRGAAARAAAAAARTDPAGPAATHPEPARTAAAARPEPADPGAAGTGPARTEAAPAGAGGGGDG</sequence>
<evidence type="ECO:0000313" key="11">
    <source>
        <dbReference type="EMBL" id="GGK02833.1"/>
    </source>
</evidence>
<dbReference type="EMBL" id="BMQB01000008">
    <property type="protein sequence ID" value="GGK02833.1"/>
    <property type="molecule type" value="Genomic_DNA"/>
</dbReference>
<gene>
    <name evidence="11" type="ORF">GCM10010123_36000</name>
</gene>
<feature type="transmembrane region" description="Helical" evidence="9">
    <location>
        <begin position="6"/>
        <end position="23"/>
    </location>
</feature>
<comment type="subcellular location">
    <subcellularLocation>
        <location evidence="1">Membrane</location>
        <topology evidence="1">Multi-pass membrane protein</topology>
    </subcellularLocation>
</comment>